<evidence type="ECO:0000256" key="1">
    <source>
        <dbReference type="SAM" id="MobiDB-lite"/>
    </source>
</evidence>
<reference evidence="3" key="1">
    <citation type="submission" date="2017-02" db="EMBL/GenBank/DDBJ databases">
        <authorList>
            <person name="Dridi B."/>
        </authorList>
    </citation>
    <scope>NUCLEOTIDE SEQUENCE [LARGE SCALE GENOMIC DNA]</scope>
    <source>
        <strain evidence="3">EB411</strain>
    </source>
</reference>
<feature type="region of interest" description="Disordered" evidence="1">
    <location>
        <begin position="14"/>
        <end position="45"/>
    </location>
</feature>
<sequence length="45" mass="4534">MCSSAIVLLRGRRIRAAGHHDTTRSDTRGTLRGRAAGGGDVGGGG</sequence>
<name>A0A1R4J5R6_9MICO</name>
<organism evidence="2 3">
    <name type="scientific">Mycetocola reblochoni REB411</name>
    <dbReference type="NCBI Taxonomy" id="1255698"/>
    <lineage>
        <taxon>Bacteria</taxon>
        <taxon>Bacillati</taxon>
        <taxon>Actinomycetota</taxon>
        <taxon>Actinomycetes</taxon>
        <taxon>Micrococcales</taxon>
        <taxon>Microbacteriaceae</taxon>
        <taxon>Mycetocola</taxon>
    </lineage>
</organism>
<dbReference type="AlphaFoldDB" id="A0A1R4J5R6"/>
<feature type="compositionally biased region" description="Basic and acidic residues" evidence="1">
    <location>
        <begin position="18"/>
        <end position="29"/>
    </location>
</feature>
<dbReference type="Proteomes" id="UP000196778">
    <property type="component" value="Unassembled WGS sequence"/>
</dbReference>
<evidence type="ECO:0000313" key="2">
    <source>
        <dbReference type="EMBL" id="SJN27372.1"/>
    </source>
</evidence>
<accession>A0A1R4J5R6</accession>
<keyword evidence="3" id="KW-1185">Reference proteome</keyword>
<feature type="compositionally biased region" description="Gly residues" evidence="1">
    <location>
        <begin position="35"/>
        <end position="45"/>
    </location>
</feature>
<gene>
    <name evidence="2" type="ORF">FM119_05590</name>
</gene>
<proteinExistence type="predicted"/>
<protein>
    <submittedName>
        <fullName evidence="2">Uncharacterized protein</fullName>
    </submittedName>
</protein>
<dbReference type="EMBL" id="FUKR01000032">
    <property type="protein sequence ID" value="SJN27372.1"/>
    <property type="molecule type" value="Genomic_DNA"/>
</dbReference>
<evidence type="ECO:0000313" key="3">
    <source>
        <dbReference type="Proteomes" id="UP000196778"/>
    </source>
</evidence>